<sequence length="61" mass="6471">MTDGMGAASATGGFSQSLIGRTARKNTALQESNRYRIGANPAPNAVKMRVLIRFRPMSTSG</sequence>
<name>A0A562KWF5_9GAMM</name>
<accession>A0A562KWF5</accession>
<dbReference type="AlphaFoldDB" id="A0A562KWF5"/>
<dbReference type="EMBL" id="VLKN01000009">
    <property type="protein sequence ID" value="TWH99759.1"/>
    <property type="molecule type" value="Genomic_DNA"/>
</dbReference>
<organism evidence="2 3">
    <name type="scientific">Luteimonas cucumeris</name>
    <dbReference type="NCBI Taxonomy" id="985012"/>
    <lineage>
        <taxon>Bacteria</taxon>
        <taxon>Pseudomonadati</taxon>
        <taxon>Pseudomonadota</taxon>
        <taxon>Gammaproteobacteria</taxon>
        <taxon>Lysobacterales</taxon>
        <taxon>Lysobacteraceae</taxon>
        <taxon>Luteimonas</taxon>
    </lineage>
</organism>
<evidence type="ECO:0000313" key="3">
    <source>
        <dbReference type="Proteomes" id="UP000315167"/>
    </source>
</evidence>
<gene>
    <name evidence="2" type="ORF">IP90_03067</name>
</gene>
<proteinExistence type="predicted"/>
<comment type="caution">
    <text evidence="2">The sequence shown here is derived from an EMBL/GenBank/DDBJ whole genome shotgun (WGS) entry which is preliminary data.</text>
</comment>
<evidence type="ECO:0000256" key="1">
    <source>
        <dbReference type="SAM" id="MobiDB-lite"/>
    </source>
</evidence>
<evidence type="ECO:0000313" key="2">
    <source>
        <dbReference type="EMBL" id="TWH99759.1"/>
    </source>
</evidence>
<protein>
    <submittedName>
        <fullName evidence="2">Uncharacterized protein</fullName>
    </submittedName>
</protein>
<keyword evidence="3" id="KW-1185">Reference proteome</keyword>
<reference evidence="2 3" key="1">
    <citation type="journal article" date="2015" name="Stand. Genomic Sci.">
        <title>Genomic Encyclopedia of Bacterial and Archaeal Type Strains, Phase III: the genomes of soil and plant-associated and newly described type strains.</title>
        <authorList>
            <person name="Whitman W.B."/>
            <person name="Woyke T."/>
            <person name="Klenk H.P."/>
            <person name="Zhou Y."/>
            <person name="Lilburn T.G."/>
            <person name="Beck B.J."/>
            <person name="De Vos P."/>
            <person name="Vandamme P."/>
            <person name="Eisen J.A."/>
            <person name="Garrity G."/>
            <person name="Hugenholtz P."/>
            <person name="Kyrpides N.C."/>
        </authorList>
    </citation>
    <scope>NUCLEOTIDE SEQUENCE [LARGE SCALE GENOMIC DNA]</scope>
    <source>
        <strain evidence="2 3">CGMCC 1.10821</strain>
    </source>
</reference>
<dbReference type="Proteomes" id="UP000315167">
    <property type="component" value="Unassembled WGS sequence"/>
</dbReference>
<feature type="region of interest" description="Disordered" evidence="1">
    <location>
        <begin position="1"/>
        <end position="27"/>
    </location>
</feature>
<feature type="compositionally biased region" description="Polar residues" evidence="1">
    <location>
        <begin position="12"/>
        <end position="27"/>
    </location>
</feature>